<dbReference type="EMBL" id="JAHFXF010001107">
    <property type="protein sequence ID" value="KAG9676083.1"/>
    <property type="molecule type" value="Genomic_DNA"/>
</dbReference>
<sequence length="116" mass="12048">MLRTFTRNTVSRTFKPSSAASLRVRGMADKRVEDVSQAAGEAKDTNPQNPSVVSSGGAVGKQFNPDGNIGQVGEKIGGPFSKDGAIGKQFDASKDGLAGQVEKAVDGPSRPATEKK</sequence>
<gene>
    <name evidence="2" type="ORF">KCU76_g16036</name>
</gene>
<dbReference type="Proteomes" id="UP000779574">
    <property type="component" value="Unassembled WGS sequence"/>
</dbReference>
<dbReference type="OrthoDB" id="5278621at2759"/>
<protein>
    <submittedName>
        <fullName evidence="2">Uncharacterized protein</fullName>
    </submittedName>
</protein>
<evidence type="ECO:0000313" key="3">
    <source>
        <dbReference type="Proteomes" id="UP000779574"/>
    </source>
</evidence>
<organism evidence="2 3">
    <name type="scientific">Aureobasidium melanogenum</name>
    <name type="common">Aureobasidium pullulans var. melanogenum</name>
    <dbReference type="NCBI Taxonomy" id="46634"/>
    <lineage>
        <taxon>Eukaryota</taxon>
        <taxon>Fungi</taxon>
        <taxon>Dikarya</taxon>
        <taxon>Ascomycota</taxon>
        <taxon>Pezizomycotina</taxon>
        <taxon>Dothideomycetes</taxon>
        <taxon>Dothideomycetidae</taxon>
        <taxon>Dothideales</taxon>
        <taxon>Saccotheciaceae</taxon>
        <taxon>Aureobasidium</taxon>
    </lineage>
</organism>
<evidence type="ECO:0000313" key="2">
    <source>
        <dbReference type="EMBL" id="KAG9676083.1"/>
    </source>
</evidence>
<feature type="compositionally biased region" description="Polar residues" evidence="1">
    <location>
        <begin position="45"/>
        <end position="54"/>
    </location>
</feature>
<feature type="region of interest" description="Disordered" evidence="1">
    <location>
        <begin position="1"/>
        <end position="116"/>
    </location>
</feature>
<reference evidence="2" key="2">
    <citation type="submission" date="2021-08" db="EMBL/GenBank/DDBJ databases">
        <authorList>
            <person name="Gostincar C."/>
            <person name="Sun X."/>
            <person name="Song Z."/>
            <person name="Gunde-Cimerman N."/>
        </authorList>
    </citation>
    <scope>NUCLEOTIDE SEQUENCE</scope>
    <source>
        <strain evidence="2">EXF-9911</strain>
    </source>
</reference>
<accession>A0A9P8E318</accession>
<feature type="compositionally biased region" description="Polar residues" evidence="1">
    <location>
        <begin position="1"/>
        <end position="20"/>
    </location>
</feature>
<feature type="non-terminal residue" evidence="2">
    <location>
        <position position="116"/>
    </location>
</feature>
<reference evidence="2" key="1">
    <citation type="journal article" date="2021" name="J Fungi (Basel)">
        <title>Virulence traits and population genomics of the black yeast Aureobasidium melanogenum.</title>
        <authorList>
            <person name="Cernosa A."/>
            <person name="Sun X."/>
            <person name="Gostincar C."/>
            <person name="Fang C."/>
            <person name="Gunde-Cimerman N."/>
            <person name="Song Z."/>
        </authorList>
    </citation>
    <scope>NUCLEOTIDE SEQUENCE</scope>
    <source>
        <strain evidence="2">EXF-9911</strain>
    </source>
</reference>
<name>A0A9P8E318_AURME</name>
<proteinExistence type="predicted"/>
<evidence type="ECO:0000256" key="1">
    <source>
        <dbReference type="SAM" id="MobiDB-lite"/>
    </source>
</evidence>
<comment type="caution">
    <text evidence="2">The sequence shown here is derived from an EMBL/GenBank/DDBJ whole genome shotgun (WGS) entry which is preliminary data.</text>
</comment>
<dbReference type="AlphaFoldDB" id="A0A9P8E318"/>